<sequence length="325" mass="37620">MTTTNLLIDIINDSSIIDNIKVKQLSVQISQFNDVDIVSLNPSELPVDTSYKYIILLLKTEKILAQDPYNPILKQLVVDVNSIPPVAPNINENDFNSWFIKVKHNDLVTDIAYLITDLKYDNFIDLINKKLLNVKSVPTSNPYYSQLTVLIKLKILHLYLLSNYNFRNLNIAHYLQENLIAEEVSGDIWQLFENFKTNALISHDLFNLIVSANFNDNYQKIIEKMDKTKLYMNILENNIIRLSKYYTSIKISRIGEMFQFQEKGINVDLENLLFDMIIRKKLNAGSKIDQLENILQFEESAENSVQLNDHIKQVGTLISDICIRI</sequence>
<dbReference type="Pfam" id="PF01399">
    <property type="entry name" value="PCI"/>
    <property type="match status" value="1"/>
</dbReference>
<accession>G3AEI5</accession>
<dbReference type="InterPro" id="IPR036390">
    <property type="entry name" value="WH_DNA-bd_sf"/>
</dbReference>
<dbReference type="InterPro" id="IPR000717">
    <property type="entry name" value="PCI_dom"/>
</dbReference>
<dbReference type="KEGG" id="spaa:SPAPADRAFT_130993"/>
<evidence type="ECO:0000259" key="1">
    <source>
        <dbReference type="SMART" id="SM00088"/>
    </source>
</evidence>
<dbReference type="InterPro" id="IPR036388">
    <property type="entry name" value="WH-like_DNA-bd_sf"/>
</dbReference>
<dbReference type="RefSeq" id="XP_007372159.1">
    <property type="nucleotide sequence ID" value="XM_007372097.1"/>
</dbReference>
<dbReference type="PANTHER" id="PTHR10855:SF1">
    <property type="entry name" value="26S PROTEASOME NON-ATPASE REGULATORY SUBUNIT 12"/>
    <property type="match status" value="1"/>
</dbReference>
<dbReference type="PANTHER" id="PTHR10855">
    <property type="entry name" value="26S PROTEASOME NON-ATPASE REGULATORY SUBUNIT 12/COP9 SIGNALOSOME COMPLEX SUBUNIT 4"/>
    <property type="match status" value="1"/>
</dbReference>
<dbReference type="AlphaFoldDB" id="G3AEI5"/>
<dbReference type="HOGENOM" id="CLU_075099_0_0_1"/>
<dbReference type="Proteomes" id="UP000000709">
    <property type="component" value="Unassembled WGS sequence"/>
</dbReference>
<dbReference type="SMART" id="SM00088">
    <property type="entry name" value="PINT"/>
    <property type="match status" value="1"/>
</dbReference>
<dbReference type="eggNOG" id="ENOG502RQ2J">
    <property type="taxonomic scope" value="Eukaryota"/>
</dbReference>
<dbReference type="EMBL" id="GL996499">
    <property type="protein sequence ID" value="EGW34747.1"/>
    <property type="molecule type" value="Genomic_DNA"/>
</dbReference>
<dbReference type="GeneID" id="18869545"/>
<reference evidence="2 3" key="1">
    <citation type="journal article" date="2011" name="Proc. Natl. Acad. Sci. U.S.A.">
        <title>Comparative genomics of xylose-fermenting fungi for enhanced biofuel production.</title>
        <authorList>
            <person name="Wohlbach D.J."/>
            <person name="Kuo A."/>
            <person name="Sato T.K."/>
            <person name="Potts K.M."/>
            <person name="Salamov A.A."/>
            <person name="LaButti K.M."/>
            <person name="Sun H."/>
            <person name="Clum A."/>
            <person name="Pangilinan J.L."/>
            <person name="Lindquist E.A."/>
            <person name="Lucas S."/>
            <person name="Lapidus A."/>
            <person name="Jin M."/>
            <person name="Gunawan C."/>
            <person name="Balan V."/>
            <person name="Dale B.E."/>
            <person name="Jeffries T.W."/>
            <person name="Zinkel R."/>
            <person name="Barry K.W."/>
            <person name="Grigoriev I.V."/>
            <person name="Gasch A.P."/>
        </authorList>
    </citation>
    <scope>NUCLEOTIDE SEQUENCE [LARGE SCALE GENOMIC DNA]</scope>
    <source>
        <strain evidence="3">NRRL Y-27907 / 11-Y1</strain>
    </source>
</reference>
<gene>
    <name evidence="2" type="ORF">SPAPADRAFT_130993</name>
</gene>
<dbReference type="GO" id="GO:0005737">
    <property type="term" value="C:cytoplasm"/>
    <property type="evidence" value="ECO:0007669"/>
    <property type="project" value="TreeGrafter"/>
</dbReference>
<evidence type="ECO:0000313" key="3">
    <source>
        <dbReference type="Proteomes" id="UP000000709"/>
    </source>
</evidence>
<dbReference type="OMA" id="ESIMTNY"/>
<dbReference type="SUPFAM" id="SSF46785">
    <property type="entry name" value="Winged helix' DNA-binding domain"/>
    <property type="match status" value="1"/>
</dbReference>
<dbReference type="Gene3D" id="1.10.10.10">
    <property type="entry name" value="Winged helix-like DNA-binding domain superfamily/Winged helix DNA-binding domain"/>
    <property type="match status" value="1"/>
</dbReference>
<name>G3AEI5_SPAPN</name>
<dbReference type="OrthoDB" id="4082216at2759"/>
<feature type="domain" description="PCI" evidence="1">
    <location>
        <begin position="225"/>
        <end position="314"/>
    </location>
</feature>
<protein>
    <recommendedName>
        <fullName evidence="1">PCI domain-containing protein</fullName>
    </recommendedName>
</protein>
<keyword evidence="3" id="KW-1185">Reference proteome</keyword>
<dbReference type="InterPro" id="IPR040134">
    <property type="entry name" value="PSMD12/CSN4"/>
</dbReference>
<proteinExistence type="predicted"/>
<dbReference type="InParanoid" id="G3AEI5"/>
<dbReference type="GO" id="GO:0008541">
    <property type="term" value="C:proteasome regulatory particle, lid subcomplex"/>
    <property type="evidence" value="ECO:0007669"/>
    <property type="project" value="TreeGrafter"/>
</dbReference>
<evidence type="ECO:0000313" key="2">
    <source>
        <dbReference type="EMBL" id="EGW34747.1"/>
    </source>
</evidence>
<organism evidence="3">
    <name type="scientific">Spathaspora passalidarum (strain NRRL Y-27907 / 11-Y1)</name>
    <dbReference type="NCBI Taxonomy" id="619300"/>
    <lineage>
        <taxon>Eukaryota</taxon>
        <taxon>Fungi</taxon>
        <taxon>Dikarya</taxon>
        <taxon>Ascomycota</taxon>
        <taxon>Saccharomycotina</taxon>
        <taxon>Pichiomycetes</taxon>
        <taxon>Debaryomycetaceae</taxon>
        <taxon>Spathaspora</taxon>
    </lineage>
</organism>